<feature type="compositionally biased region" description="Basic and acidic residues" evidence="1">
    <location>
        <begin position="213"/>
        <end position="225"/>
    </location>
</feature>
<feature type="signal peptide" evidence="2">
    <location>
        <begin position="1"/>
        <end position="19"/>
    </location>
</feature>
<evidence type="ECO:0000256" key="1">
    <source>
        <dbReference type="SAM" id="MobiDB-lite"/>
    </source>
</evidence>
<accession>A0A1I5XZQ5</accession>
<dbReference type="EMBL" id="FOXH01000016">
    <property type="protein sequence ID" value="SFQ37340.1"/>
    <property type="molecule type" value="Genomic_DNA"/>
</dbReference>
<evidence type="ECO:0000313" key="4">
    <source>
        <dbReference type="Proteomes" id="UP000199306"/>
    </source>
</evidence>
<keyword evidence="4" id="KW-1185">Reference proteome</keyword>
<gene>
    <name evidence="3" type="ORF">SAMN04515674_11664</name>
</gene>
<proteinExistence type="predicted"/>
<sequence>MKKLILSAFLLLGGISAQAQVFSGITEIDKANKEGIYTSTIVDDKYVKDSWQKELSKYGKVESGRGGSYKVMNASVASISPDPVILYSKVSREKGRTQIFLSVNTGNETYITGTHAKYPAAEKILNDFIEVINLEEGVRTEQKSLTDISDKQSKVVKQGERLVRDIENNKKDKERLLKKIEDNRLELEKLLTDVEQNKRDQQKALEDVTAQSKKVEEAKNKVPKP</sequence>
<dbReference type="OrthoDB" id="958143at2"/>
<name>A0A1I5XZQ5_9BACT</name>
<dbReference type="AlphaFoldDB" id="A0A1I5XZQ5"/>
<dbReference type="Proteomes" id="UP000199306">
    <property type="component" value="Unassembled WGS sequence"/>
</dbReference>
<dbReference type="STRING" id="1079859.SAMN04515674_11664"/>
<evidence type="ECO:0008006" key="5">
    <source>
        <dbReference type="Google" id="ProtNLM"/>
    </source>
</evidence>
<organism evidence="3 4">
    <name type="scientific">Pseudarcicella hirudinis</name>
    <dbReference type="NCBI Taxonomy" id="1079859"/>
    <lineage>
        <taxon>Bacteria</taxon>
        <taxon>Pseudomonadati</taxon>
        <taxon>Bacteroidota</taxon>
        <taxon>Cytophagia</taxon>
        <taxon>Cytophagales</taxon>
        <taxon>Flectobacillaceae</taxon>
        <taxon>Pseudarcicella</taxon>
    </lineage>
</organism>
<keyword evidence="2" id="KW-0732">Signal</keyword>
<reference evidence="3 4" key="1">
    <citation type="submission" date="2016-10" db="EMBL/GenBank/DDBJ databases">
        <authorList>
            <person name="de Groot N.N."/>
        </authorList>
    </citation>
    <scope>NUCLEOTIDE SEQUENCE [LARGE SCALE GENOMIC DNA]</scope>
    <source>
        <strain evidence="4">E92,LMG 26720,CCM 7988</strain>
    </source>
</reference>
<feature type="region of interest" description="Disordered" evidence="1">
    <location>
        <begin position="198"/>
        <end position="225"/>
    </location>
</feature>
<protein>
    <recommendedName>
        <fullName evidence="5">DUF4468 domain-containing protein</fullName>
    </recommendedName>
</protein>
<feature type="chain" id="PRO_5011567429" description="DUF4468 domain-containing protein" evidence="2">
    <location>
        <begin position="20"/>
        <end position="225"/>
    </location>
</feature>
<evidence type="ECO:0000313" key="3">
    <source>
        <dbReference type="EMBL" id="SFQ37340.1"/>
    </source>
</evidence>
<evidence type="ECO:0000256" key="2">
    <source>
        <dbReference type="SAM" id="SignalP"/>
    </source>
</evidence>
<dbReference type="RefSeq" id="WP_092019193.1">
    <property type="nucleotide sequence ID" value="NZ_FOXH01000016.1"/>
</dbReference>